<sequence length="361" mass="38202">MGGDEFPRVRAAAVQASSVFLDRERSTAKACALIREAGAGGADIVAFPEGFIPAHPVWFHFHPATGEVATRLSVELFKNAVEIPGPEIDELQRAAADAGAYVVVGVCEKLPNTTGTLYNSQVFLGPDGALLGRRRKIMPTVGERLVHTGGDGDSLAAFNTRFGPASALICGENSNPLAIFAVTAQYSRVHVMSWPNHFPAVGTPLRDRVAVDSRAFAQMSKAFVVSACGTVDDAAVARLELSAKDEALIRDPDFCGGSLIVAPDSRIIAGPLGNEEAILYADLDLDIGVRMKLRHDFAGHYNRPDIFQLTVNAEAPRIFGIANATPTARPALTDTSAVADDPTAIEHVHQRAIGNGGDGGR</sequence>
<evidence type="ECO:0000259" key="2">
    <source>
        <dbReference type="PROSITE" id="PS50263"/>
    </source>
</evidence>
<dbReference type="PROSITE" id="PS50263">
    <property type="entry name" value="CN_HYDROLASE"/>
    <property type="match status" value="1"/>
</dbReference>
<comment type="caution">
    <text evidence="4">The sequence shown here is derived from an EMBL/GenBank/DDBJ whole genome shotgun (WGS) entry which is preliminary data.</text>
</comment>
<dbReference type="SUPFAM" id="SSF56317">
    <property type="entry name" value="Carbon-nitrogen hydrolase"/>
    <property type="match status" value="1"/>
</dbReference>
<gene>
    <name evidence="4" type="ORF">CQY20_17165</name>
    <name evidence="3" type="ORF">MAGR_35180</name>
</gene>
<organism evidence="4 5">
    <name type="scientific">Mycolicibacterium agri</name>
    <name type="common">Mycobacterium agri</name>
    <dbReference type="NCBI Taxonomy" id="36811"/>
    <lineage>
        <taxon>Bacteria</taxon>
        <taxon>Bacillati</taxon>
        <taxon>Actinomycetota</taxon>
        <taxon>Actinomycetes</taxon>
        <taxon>Mycobacteriales</taxon>
        <taxon>Mycobacteriaceae</taxon>
        <taxon>Mycolicibacterium</taxon>
    </lineage>
</organism>
<dbReference type="PANTHER" id="PTHR46044:SF1">
    <property type="entry name" value="CN HYDROLASE DOMAIN-CONTAINING PROTEIN"/>
    <property type="match status" value="1"/>
</dbReference>
<dbReference type="InterPro" id="IPR003010">
    <property type="entry name" value="C-N_Hydrolase"/>
</dbReference>
<dbReference type="CDD" id="cd07564">
    <property type="entry name" value="nitrilases_CHs"/>
    <property type="match status" value="1"/>
</dbReference>
<dbReference type="RefSeq" id="WP_097941280.1">
    <property type="nucleotide sequence ID" value="NZ_BLKS01000001.1"/>
</dbReference>
<dbReference type="Proteomes" id="UP000220914">
    <property type="component" value="Unassembled WGS sequence"/>
</dbReference>
<dbReference type="InterPro" id="IPR044149">
    <property type="entry name" value="Nitrilases_CHs"/>
</dbReference>
<dbReference type="AlphaFoldDB" id="A0A2A7MZ45"/>
<reference evidence="4 5" key="1">
    <citation type="submission" date="2017-10" db="EMBL/GenBank/DDBJ databases">
        <title>The new phylogeny of genus Mycobacterium.</title>
        <authorList>
            <person name="Tortoli E."/>
            <person name="Trovato A."/>
            <person name="Cirillo D.M."/>
        </authorList>
    </citation>
    <scope>NUCLEOTIDE SEQUENCE [LARGE SCALE GENOMIC DNA]</scope>
    <source>
        <strain evidence="4 5">CCUG37673</strain>
    </source>
</reference>
<accession>A0A2A7MZ45</accession>
<reference evidence="3 6" key="2">
    <citation type="journal article" date="2019" name="Emerg. Microbes Infect.">
        <title>Comprehensive subspecies identification of 175 nontuberculous mycobacteria species based on 7547 genomic profiles.</title>
        <authorList>
            <person name="Matsumoto Y."/>
            <person name="Kinjo T."/>
            <person name="Motooka D."/>
            <person name="Nabeya D."/>
            <person name="Jung N."/>
            <person name="Uechi K."/>
            <person name="Horii T."/>
            <person name="Iida T."/>
            <person name="Fujita J."/>
            <person name="Nakamura S."/>
        </authorList>
    </citation>
    <scope>NUCLEOTIDE SEQUENCE [LARGE SCALE GENOMIC DNA]</scope>
    <source>
        <strain evidence="3 6">JCM 6377</strain>
    </source>
</reference>
<dbReference type="Gene3D" id="3.60.110.10">
    <property type="entry name" value="Carbon-nitrogen hydrolase"/>
    <property type="match status" value="1"/>
</dbReference>
<evidence type="ECO:0000313" key="5">
    <source>
        <dbReference type="Proteomes" id="UP000220914"/>
    </source>
</evidence>
<evidence type="ECO:0000313" key="4">
    <source>
        <dbReference type="EMBL" id="PEG37082.1"/>
    </source>
</evidence>
<feature type="domain" description="CN hydrolase" evidence="2">
    <location>
        <begin position="9"/>
        <end position="285"/>
    </location>
</feature>
<dbReference type="InterPro" id="IPR036526">
    <property type="entry name" value="C-N_Hydrolase_sf"/>
</dbReference>
<evidence type="ECO:0000313" key="6">
    <source>
        <dbReference type="Proteomes" id="UP000465302"/>
    </source>
</evidence>
<evidence type="ECO:0000313" key="3">
    <source>
        <dbReference type="EMBL" id="GFG52077.1"/>
    </source>
</evidence>
<dbReference type="Proteomes" id="UP000465302">
    <property type="component" value="Unassembled WGS sequence"/>
</dbReference>
<dbReference type="PANTHER" id="PTHR46044">
    <property type="entry name" value="NITRILASE"/>
    <property type="match status" value="1"/>
</dbReference>
<dbReference type="Pfam" id="PF00795">
    <property type="entry name" value="CN_hydrolase"/>
    <property type="match status" value="1"/>
</dbReference>
<protein>
    <submittedName>
        <fullName evidence="3 4">Nitrilase</fullName>
    </submittedName>
</protein>
<dbReference type="GO" id="GO:0003824">
    <property type="term" value="F:catalytic activity"/>
    <property type="evidence" value="ECO:0007669"/>
    <property type="project" value="InterPro"/>
</dbReference>
<reference evidence="3" key="3">
    <citation type="submission" date="2020-02" db="EMBL/GenBank/DDBJ databases">
        <authorList>
            <person name="Matsumoto Y."/>
            <person name="Motooka D."/>
            <person name="Nakamura S."/>
        </authorList>
    </citation>
    <scope>NUCLEOTIDE SEQUENCE</scope>
    <source>
        <strain evidence="3">JCM 6377</strain>
    </source>
</reference>
<proteinExistence type="inferred from homology"/>
<name>A0A2A7MZ45_MYCAG</name>
<dbReference type="EMBL" id="PDCP01000029">
    <property type="protein sequence ID" value="PEG37082.1"/>
    <property type="molecule type" value="Genomic_DNA"/>
</dbReference>
<dbReference type="OrthoDB" id="9811121at2"/>
<evidence type="ECO:0000256" key="1">
    <source>
        <dbReference type="ARBA" id="ARBA00008129"/>
    </source>
</evidence>
<keyword evidence="5" id="KW-1185">Reference proteome</keyword>
<dbReference type="EMBL" id="BLKS01000001">
    <property type="protein sequence ID" value="GFG52077.1"/>
    <property type="molecule type" value="Genomic_DNA"/>
</dbReference>
<comment type="similarity">
    <text evidence="1">Belongs to the carbon-nitrogen hydrolase superfamily. Nitrilase family.</text>
</comment>